<accession>A0AAD8BS60</accession>
<reference evidence="1" key="1">
    <citation type="journal article" date="2023" name="PLoS Negl. Trop. Dis.">
        <title>A genome sequence for Biomphalaria pfeifferi, the major vector snail for the human-infecting parasite Schistosoma mansoni.</title>
        <authorList>
            <person name="Bu L."/>
            <person name="Lu L."/>
            <person name="Laidemitt M.R."/>
            <person name="Zhang S.M."/>
            <person name="Mutuku M."/>
            <person name="Mkoji G."/>
            <person name="Steinauer M."/>
            <person name="Loker E.S."/>
        </authorList>
    </citation>
    <scope>NUCLEOTIDE SEQUENCE</scope>
    <source>
        <strain evidence="1">KasaAsao</strain>
    </source>
</reference>
<sequence>VSFTALVSLQDGDLVKDFVISSSLNFMSRSLCTAAEASLSLSSGSRQGYANGFIAASTL</sequence>
<proteinExistence type="predicted"/>
<gene>
    <name evidence="1" type="ORF">Bpfe_010736</name>
</gene>
<dbReference type="EMBL" id="JASAOG010000039">
    <property type="protein sequence ID" value="KAK0059877.1"/>
    <property type="molecule type" value="Genomic_DNA"/>
</dbReference>
<organism evidence="1 2">
    <name type="scientific">Biomphalaria pfeifferi</name>
    <name type="common">Bloodfluke planorb</name>
    <name type="synonym">Freshwater snail</name>
    <dbReference type="NCBI Taxonomy" id="112525"/>
    <lineage>
        <taxon>Eukaryota</taxon>
        <taxon>Metazoa</taxon>
        <taxon>Spiralia</taxon>
        <taxon>Lophotrochozoa</taxon>
        <taxon>Mollusca</taxon>
        <taxon>Gastropoda</taxon>
        <taxon>Heterobranchia</taxon>
        <taxon>Euthyneura</taxon>
        <taxon>Panpulmonata</taxon>
        <taxon>Hygrophila</taxon>
        <taxon>Lymnaeoidea</taxon>
        <taxon>Planorbidae</taxon>
        <taxon>Biomphalaria</taxon>
    </lineage>
</organism>
<feature type="non-terminal residue" evidence="1">
    <location>
        <position position="1"/>
    </location>
</feature>
<keyword evidence="2" id="KW-1185">Reference proteome</keyword>
<evidence type="ECO:0000313" key="2">
    <source>
        <dbReference type="Proteomes" id="UP001233172"/>
    </source>
</evidence>
<comment type="caution">
    <text evidence="1">The sequence shown here is derived from an EMBL/GenBank/DDBJ whole genome shotgun (WGS) entry which is preliminary data.</text>
</comment>
<dbReference type="Proteomes" id="UP001233172">
    <property type="component" value="Unassembled WGS sequence"/>
</dbReference>
<evidence type="ECO:0000313" key="1">
    <source>
        <dbReference type="EMBL" id="KAK0059877.1"/>
    </source>
</evidence>
<protein>
    <submittedName>
        <fullName evidence="1">Uncharacterized protein</fullName>
    </submittedName>
</protein>
<reference evidence="1" key="2">
    <citation type="submission" date="2023-04" db="EMBL/GenBank/DDBJ databases">
        <authorList>
            <person name="Bu L."/>
            <person name="Lu L."/>
            <person name="Laidemitt M.R."/>
            <person name="Zhang S.M."/>
            <person name="Mutuku M."/>
            <person name="Mkoji G."/>
            <person name="Steinauer M."/>
            <person name="Loker E.S."/>
        </authorList>
    </citation>
    <scope>NUCLEOTIDE SEQUENCE</scope>
    <source>
        <strain evidence="1">KasaAsao</strain>
        <tissue evidence="1">Whole Snail</tissue>
    </source>
</reference>
<name>A0AAD8BS60_BIOPF</name>
<dbReference type="AlphaFoldDB" id="A0AAD8BS60"/>